<feature type="domain" description="Parvovirus non-structural protein 1 helicase" evidence="7">
    <location>
        <begin position="388"/>
        <end position="525"/>
    </location>
</feature>
<feature type="compositionally biased region" description="Gly residues" evidence="6">
    <location>
        <begin position="18"/>
        <end position="28"/>
    </location>
</feature>
<evidence type="ECO:0000256" key="3">
    <source>
        <dbReference type="ARBA" id="ARBA00022705"/>
    </source>
</evidence>
<keyword evidence="3" id="KW-0235">DNA replication</keyword>
<name>A0A7L7YQK2_9VIRU</name>
<evidence type="ECO:0000313" key="8">
    <source>
        <dbReference type="EMBL" id="QOD39512.1"/>
    </source>
</evidence>
<dbReference type="InterPro" id="IPR027417">
    <property type="entry name" value="P-loop_NTPase"/>
</dbReference>
<dbReference type="InterPro" id="IPR001257">
    <property type="entry name" value="Parvovirus_NS1_helicase"/>
</dbReference>
<evidence type="ECO:0000256" key="5">
    <source>
        <dbReference type="ARBA" id="ARBA00022840"/>
    </source>
</evidence>
<dbReference type="GO" id="GO:0042025">
    <property type="term" value="C:host cell nucleus"/>
    <property type="evidence" value="ECO:0007669"/>
    <property type="project" value="UniProtKB-SubCell"/>
</dbReference>
<dbReference type="Pfam" id="PF01057">
    <property type="entry name" value="Parvo_NS1"/>
    <property type="match status" value="1"/>
</dbReference>
<organism evidence="8">
    <name type="scientific">uncultured densovirus</name>
    <dbReference type="NCBI Taxonomy" id="748192"/>
    <lineage>
        <taxon>Viruses</taxon>
        <taxon>Monodnaviria</taxon>
        <taxon>Shotokuvirae</taxon>
        <taxon>Cossaviricota</taxon>
        <taxon>Quintoviricetes</taxon>
        <taxon>Piccovirales</taxon>
        <taxon>Parvoviridae</taxon>
        <taxon>Densovirinae</taxon>
        <taxon>environmental samples</taxon>
    </lineage>
</organism>
<accession>A0A7L7YQK2</accession>
<comment type="subcellular location">
    <subcellularLocation>
        <location evidence="1">Host nucleus</location>
    </subcellularLocation>
</comment>
<keyword evidence="2" id="KW-1048">Host nucleus</keyword>
<sequence>MPCSPQMNDDGPGEHAGEGGLVIGGGRGGGEEVLDEQSDAIDNGEPGRSIPRPTLSPIFEELSWERDRFKPRSTIGVAAFIKRSALSAEEREVAHEERVHRIVEQLRKSQGTYVSDVFGCGSVERAHAFSERLQCNAGTFCREFLIISTHGDHVHVVHDCACSQGTCRCVFIQKTENSMGIRRRRRSIRRRPVCSSLSTSDIRNILQYFSEGRQGRKIENLQVSGRVERQQVQIGPMEDGGPERHPPGGRVEACSENNDSELQLDVTGRAYHYRVYSRTREENEEAPKGKRRKTDRFQLKTEKILKFLKMNPMAPIQGLLQHRIWNEHEDLKFIKEDDAQFKAALSNWLSILMGYSTTDFIRMYTHEDCNIIFAAGITDPGSYYFNVDDSYKYIMELLMFQFLDDSEAVRMFIIDMFNIIERKIPKLNTMLISSPTSAGKNWFFDMVCNFYLNVGHLGNPSKFNTFAFQDAHSRRIIMWNEVNYAPEHLETMKELLGGDSSNVSVKYKSEIPIYRTPIIMLTNSKNLSIMNDPTFKDRLKVYFWRAAPLLKPLLRKPHPLTVIKLYEQYVK</sequence>
<gene>
    <name evidence="8" type="primary">NS1</name>
</gene>
<evidence type="ECO:0000259" key="7">
    <source>
        <dbReference type="Pfam" id="PF01057"/>
    </source>
</evidence>
<protein>
    <submittedName>
        <fullName evidence="8">NS1</fullName>
    </submittedName>
</protein>
<feature type="region of interest" description="Disordered" evidence="6">
    <location>
        <begin position="235"/>
        <end position="255"/>
    </location>
</feature>
<keyword evidence="5" id="KW-0067">ATP-binding</keyword>
<evidence type="ECO:0000256" key="6">
    <source>
        <dbReference type="SAM" id="MobiDB-lite"/>
    </source>
</evidence>
<dbReference type="GO" id="GO:0019079">
    <property type="term" value="P:viral genome replication"/>
    <property type="evidence" value="ECO:0007669"/>
    <property type="project" value="InterPro"/>
</dbReference>
<evidence type="ECO:0000256" key="4">
    <source>
        <dbReference type="ARBA" id="ARBA00022741"/>
    </source>
</evidence>
<reference evidence="8" key="1">
    <citation type="submission" date="2020-07" db="EMBL/GenBank/DDBJ databases">
        <title>Diversity of sea star-associated densoviruses and transcribed endogenized viral elements of densovirus origin.</title>
        <authorList>
            <person name="Jackson E.W."/>
            <person name="Hewson I."/>
        </authorList>
    </citation>
    <scope>NUCLEOTIDE SEQUENCE</scope>
</reference>
<dbReference type="EMBL" id="MT733027">
    <property type="protein sequence ID" value="QOD39512.1"/>
    <property type="molecule type" value="Genomic_DNA"/>
</dbReference>
<dbReference type="GO" id="GO:0006260">
    <property type="term" value="P:DNA replication"/>
    <property type="evidence" value="ECO:0007669"/>
    <property type="project" value="UniProtKB-KW"/>
</dbReference>
<dbReference type="SUPFAM" id="SSF52540">
    <property type="entry name" value="P-loop containing nucleoside triphosphate hydrolases"/>
    <property type="match status" value="1"/>
</dbReference>
<dbReference type="GO" id="GO:0005524">
    <property type="term" value="F:ATP binding"/>
    <property type="evidence" value="ECO:0007669"/>
    <property type="project" value="UniProtKB-KW"/>
</dbReference>
<evidence type="ECO:0000256" key="2">
    <source>
        <dbReference type="ARBA" id="ARBA00022562"/>
    </source>
</evidence>
<proteinExistence type="predicted"/>
<dbReference type="Gene3D" id="3.40.50.300">
    <property type="entry name" value="P-loop containing nucleotide triphosphate hydrolases"/>
    <property type="match status" value="1"/>
</dbReference>
<feature type="region of interest" description="Disordered" evidence="6">
    <location>
        <begin position="1"/>
        <end position="54"/>
    </location>
</feature>
<evidence type="ECO:0000256" key="1">
    <source>
        <dbReference type="ARBA" id="ARBA00004147"/>
    </source>
</evidence>
<keyword evidence="4" id="KW-0547">Nucleotide-binding</keyword>